<dbReference type="AlphaFoldDB" id="A0A9D4ZAF7"/>
<reference evidence="1" key="1">
    <citation type="submission" date="2021-01" db="EMBL/GenBank/DDBJ databases">
        <title>Adiantum capillus-veneris genome.</title>
        <authorList>
            <person name="Fang Y."/>
            <person name="Liao Q."/>
        </authorList>
    </citation>
    <scope>NUCLEOTIDE SEQUENCE</scope>
    <source>
        <strain evidence="1">H3</strain>
        <tissue evidence="1">Leaf</tissue>
    </source>
</reference>
<comment type="caution">
    <text evidence="1">The sequence shown here is derived from an EMBL/GenBank/DDBJ whole genome shotgun (WGS) entry which is preliminary data.</text>
</comment>
<evidence type="ECO:0000313" key="1">
    <source>
        <dbReference type="EMBL" id="KAI5065561.1"/>
    </source>
</evidence>
<name>A0A9D4ZAF7_ADICA</name>
<accession>A0A9D4ZAF7</accession>
<dbReference type="Proteomes" id="UP000886520">
    <property type="component" value="Chromosome 19"/>
</dbReference>
<dbReference type="EMBL" id="JABFUD020000019">
    <property type="protein sequence ID" value="KAI5065561.1"/>
    <property type="molecule type" value="Genomic_DNA"/>
</dbReference>
<protein>
    <submittedName>
        <fullName evidence="1">Uncharacterized protein</fullName>
    </submittedName>
</protein>
<gene>
    <name evidence="1" type="ORF">GOP47_0020256</name>
</gene>
<sequence length="114" mass="12760">KGYIIFLKKLTNRRFYKHVLNARYMVVLHIVNPSTVEASKYKGTWKVCGAQPLKILDVSISSPPLEQATPPRKKQTSTCNQQRKSCVFVVNLVGIGTNQSGVALIAIHPCRRPL</sequence>
<evidence type="ECO:0000313" key="2">
    <source>
        <dbReference type="Proteomes" id="UP000886520"/>
    </source>
</evidence>
<keyword evidence="2" id="KW-1185">Reference proteome</keyword>
<proteinExistence type="predicted"/>
<feature type="non-terminal residue" evidence="1">
    <location>
        <position position="1"/>
    </location>
</feature>
<organism evidence="1 2">
    <name type="scientific">Adiantum capillus-veneris</name>
    <name type="common">Maidenhair fern</name>
    <dbReference type="NCBI Taxonomy" id="13818"/>
    <lineage>
        <taxon>Eukaryota</taxon>
        <taxon>Viridiplantae</taxon>
        <taxon>Streptophyta</taxon>
        <taxon>Embryophyta</taxon>
        <taxon>Tracheophyta</taxon>
        <taxon>Polypodiopsida</taxon>
        <taxon>Polypodiidae</taxon>
        <taxon>Polypodiales</taxon>
        <taxon>Pteridineae</taxon>
        <taxon>Pteridaceae</taxon>
        <taxon>Vittarioideae</taxon>
        <taxon>Adiantum</taxon>
    </lineage>
</organism>